<dbReference type="EMBL" id="CP069102">
    <property type="protein sequence ID" value="QSS50518.1"/>
    <property type="molecule type" value="Genomic_DNA"/>
</dbReference>
<protein>
    <submittedName>
        <fullName evidence="1">Uncharacterized protein</fullName>
    </submittedName>
</protein>
<organism evidence="1 2">
    <name type="scientific">Ajellomyces capsulatus (strain H88)</name>
    <name type="common">Darling's disease fungus</name>
    <name type="synonym">Histoplasma capsulatum</name>
    <dbReference type="NCBI Taxonomy" id="544711"/>
    <lineage>
        <taxon>Eukaryota</taxon>
        <taxon>Fungi</taxon>
        <taxon>Dikarya</taxon>
        <taxon>Ascomycota</taxon>
        <taxon>Pezizomycotina</taxon>
        <taxon>Eurotiomycetes</taxon>
        <taxon>Eurotiomycetidae</taxon>
        <taxon>Onygenales</taxon>
        <taxon>Ajellomycetaceae</taxon>
        <taxon>Histoplasma</taxon>
    </lineage>
</organism>
<proteinExistence type="predicted"/>
<evidence type="ECO:0000313" key="1">
    <source>
        <dbReference type="EMBL" id="QSS50518.1"/>
    </source>
</evidence>
<name>A0A8A1L7X9_AJEC8</name>
<sequence>MFSFIIPLSELIETVYIYIRCNRALEELAYLSSLHPSSSPSSSSEENSPNLILFCRCVLISKPHINRPLNTFFLSFLSQPGFCLSKSKPNSPYLHVRA</sequence>
<reference evidence="1" key="1">
    <citation type="submission" date="2021-01" db="EMBL/GenBank/DDBJ databases">
        <title>Chromosome-level genome assembly of a human fungal pathogen reveals clustering of transcriptionally co-regulated genes.</title>
        <authorList>
            <person name="Voorhies M."/>
            <person name="Cohen S."/>
            <person name="Shea T.P."/>
            <person name="Petrus S."/>
            <person name="Munoz J.F."/>
            <person name="Poplawski S."/>
            <person name="Goldman W.E."/>
            <person name="Michael T."/>
            <person name="Cuomo C.A."/>
            <person name="Sil A."/>
            <person name="Beyhan S."/>
        </authorList>
    </citation>
    <scope>NUCLEOTIDE SEQUENCE</scope>
    <source>
        <strain evidence="1">H88</strain>
    </source>
</reference>
<dbReference type="VEuPathDB" id="FungiDB:I7I53_11241"/>
<dbReference type="AlphaFoldDB" id="A0A8A1L7X9"/>
<accession>A0A8A1L7X9</accession>
<gene>
    <name evidence="1" type="ORF">I7I53_11241</name>
</gene>
<dbReference type="Proteomes" id="UP000663419">
    <property type="component" value="Chromosome 1"/>
</dbReference>
<evidence type="ECO:0000313" key="2">
    <source>
        <dbReference type="Proteomes" id="UP000663419"/>
    </source>
</evidence>